<dbReference type="Gene3D" id="3.40.50.1820">
    <property type="entry name" value="alpha/beta hydrolase"/>
    <property type="match status" value="1"/>
</dbReference>
<evidence type="ECO:0000313" key="2">
    <source>
        <dbReference type="EMBL" id="PMD50454.1"/>
    </source>
</evidence>
<dbReference type="InParanoid" id="A0A2J6SI59"/>
<evidence type="ECO:0000259" key="1">
    <source>
        <dbReference type="Pfam" id="PF00975"/>
    </source>
</evidence>
<name>A0A2J6SI59_9HELO</name>
<dbReference type="RefSeq" id="XP_024727358.1">
    <property type="nucleotide sequence ID" value="XM_024887593.1"/>
</dbReference>
<dbReference type="Pfam" id="PF00975">
    <property type="entry name" value="Thioesterase"/>
    <property type="match status" value="1"/>
</dbReference>
<feature type="domain" description="Thioesterase" evidence="1">
    <location>
        <begin position="21"/>
        <end position="124"/>
    </location>
</feature>
<dbReference type="Proteomes" id="UP000235371">
    <property type="component" value="Unassembled WGS sequence"/>
</dbReference>
<dbReference type="SUPFAM" id="SSF53474">
    <property type="entry name" value="alpha/beta-Hydrolases"/>
    <property type="match status" value="1"/>
</dbReference>
<keyword evidence="2" id="KW-0378">Hydrolase</keyword>
<gene>
    <name evidence="2" type="ORF">K444DRAFT_670167</name>
</gene>
<reference evidence="2 3" key="1">
    <citation type="submission" date="2016-04" db="EMBL/GenBank/DDBJ databases">
        <title>A degradative enzymes factory behind the ericoid mycorrhizal symbiosis.</title>
        <authorList>
            <consortium name="DOE Joint Genome Institute"/>
            <person name="Martino E."/>
            <person name="Morin E."/>
            <person name="Grelet G."/>
            <person name="Kuo A."/>
            <person name="Kohler A."/>
            <person name="Daghino S."/>
            <person name="Barry K."/>
            <person name="Choi C."/>
            <person name="Cichocki N."/>
            <person name="Clum A."/>
            <person name="Copeland A."/>
            <person name="Hainaut M."/>
            <person name="Haridas S."/>
            <person name="Labutti K."/>
            <person name="Lindquist E."/>
            <person name="Lipzen A."/>
            <person name="Khouja H.-R."/>
            <person name="Murat C."/>
            <person name="Ohm R."/>
            <person name="Olson A."/>
            <person name="Spatafora J."/>
            <person name="Veneault-Fourrey C."/>
            <person name="Henrissat B."/>
            <person name="Grigoriev I."/>
            <person name="Martin F."/>
            <person name="Perotto S."/>
        </authorList>
    </citation>
    <scope>NUCLEOTIDE SEQUENCE [LARGE SCALE GENOMIC DNA]</scope>
    <source>
        <strain evidence="2 3">E</strain>
    </source>
</reference>
<keyword evidence="3" id="KW-1185">Reference proteome</keyword>
<dbReference type="AlphaFoldDB" id="A0A2J6SI59"/>
<dbReference type="InterPro" id="IPR001031">
    <property type="entry name" value="Thioesterase"/>
</dbReference>
<dbReference type="EMBL" id="KZ613913">
    <property type="protein sequence ID" value="PMD50454.1"/>
    <property type="molecule type" value="Genomic_DNA"/>
</dbReference>
<dbReference type="OrthoDB" id="10253869at2759"/>
<accession>A0A2J6SI59</accession>
<dbReference type="GeneID" id="36595669"/>
<sequence>MLEANPTLIQPGPPGPTSRAPLVLIHDGSGLISSYFWLGSLSRKVFGIFNPRFEGGGKWDDGVPEIAREYALMIKSVIPKGRILLGGWSFGGLLSLEIARCLLEDSNVSVIGLIMIDSPYPRSSISEFENFSDEFFAPEGSNPALQLKLQQCIQTARQMIRDWDPPSWHVGSSIFQESKEASENISPLNASLVAMPLSVPPSPPPAILLKAAEYVPNQDGTTNGIDVYRKEKRLGWENYEHNFIRVALDIKGNHYSVFAQEKAQQLTTKMNMACAMLDPRC</sequence>
<proteinExistence type="predicted"/>
<protein>
    <submittedName>
        <fullName evidence="2">Alpha/beta-hydrolase</fullName>
    </submittedName>
</protein>
<organism evidence="2 3">
    <name type="scientific">Hyaloscypha bicolor E</name>
    <dbReference type="NCBI Taxonomy" id="1095630"/>
    <lineage>
        <taxon>Eukaryota</taxon>
        <taxon>Fungi</taxon>
        <taxon>Dikarya</taxon>
        <taxon>Ascomycota</taxon>
        <taxon>Pezizomycotina</taxon>
        <taxon>Leotiomycetes</taxon>
        <taxon>Helotiales</taxon>
        <taxon>Hyaloscyphaceae</taxon>
        <taxon>Hyaloscypha</taxon>
        <taxon>Hyaloscypha bicolor</taxon>
    </lineage>
</organism>
<dbReference type="InterPro" id="IPR029058">
    <property type="entry name" value="AB_hydrolase_fold"/>
</dbReference>
<dbReference type="GO" id="GO:0016787">
    <property type="term" value="F:hydrolase activity"/>
    <property type="evidence" value="ECO:0007669"/>
    <property type="project" value="UniProtKB-KW"/>
</dbReference>
<evidence type="ECO:0000313" key="3">
    <source>
        <dbReference type="Proteomes" id="UP000235371"/>
    </source>
</evidence>